<dbReference type="InterPro" id="IPR011761">
    <property type="entry name" value="ATP-grasp"/>
</dbReference>
<accession>A0A2S9PZM6</accession>
<evidence type="ECO:0000256" key="1">
    <source>
        <dbReference type="ARBA" id="ARBA00022598"/>
    </source>
</evidence>
<dbReference type="GO" id="GO:0016874">
    <property type="term" value="F:ligase activity"/>
    <property type="evidence" value="ECO:0007669"/>
    <property type="project" value="UniProtKB-KW"/>
</dbReference>
<evidence type="ECO:0000313" key="7">
    <source>
        <dbReference type="Proteomes" id="UP000239322"/>
    </source>
</evidence>
<evidence type="ECO:0000256" key="4">
    <source>
        <dbReference type="PROSITE-ProRule" id="PRU00409"/>
    </source>
</evidence>
<dbReference type="Pfam" id="PF18130">
    <property type="entry name" value="ATPgrasp_N"/>
    <property type="match status" value="1"/>
</dbReference>
<dbReference type="PANTHER" id="PTHR43585:SF2">
    <property type="entry name" value="ATP-GRASP ENZYME FSQD"/>
    <property type="match status" value="1"/>
</dbReference>
<feature type="domain" description="ATP-grasp" evidence="5">
    <location>
        <begin position="117"/>
        <end position="319"/>
    </location>
</feature>
<name>A0A2S9PZM6_9ACTN</name>
<evidence type="ECO:0000259" key="5">
    <source>
        <dbReference type="PROSITE" id="PS50975"/>
    </source>
</evidence>
<sequence>MSDTATQGKTVLLIGGVDAHLERYAALGVKVVLIQHPDKVTAYQTRAADVLLVVDYTDWDTVRPFAEAAHAVYRVDAVVSLTEPGLNPASRLGDLFGLTDGRRYEVSRRMRDKWLMRRHLHERGLPAPHAGLVADRASLAEFGERAGYPFIVKPLSTTAGFGLIRAEDPADLDRVWARVRELDGGRTDRGSTMFTVDGFLMESYIDGPEFSVEALSFAGRHVVVAVTEKLTSEEHFAELGHAVPARVSEADRARLVGAVEEFLTAMEVTDGPSHTEIRLSSRGPMVIESHNRLGGDHIVELVQAAYGVDMIAYGAAWPLGLTEPPAAAPAPLAAAAMRAVLREPGTVTAVEGVEAVRARPDVLLAQVSVRPGDTVRPLRDNWDRIGNVVVTAADTDAAVELAERLGREDIRVEVEPAAAAVVDGGVPGPGSAPVAASVSSAVPSAGRAPVRVG</sequence>
<dbReference type="SUPFAM" id="SSF56059">
    <property type="entry name" value="Glutathione synthetase ATP-binding domain-like"/>
    <property type="match status" value="1"/>
</dbReference>
<gene>
    <name evidence="6" type="ORF">C6N75_07245</name>
</gene>
<dbReference type="PROSITE" id="PS50975">
    <property type="entry name" value="ATP_GRASP"/>
    <property type="match status" value="1"/>
</dbReference>
<dbReference type="Gene3D" id="3.30.470.20">
    <property type="entry name" value="ATP-grasp fold, B domain"/>
    <property type="match status" value="1"/>
</dbReference>
<keyword evidence="7" id="KW-1185">Reference proteome</keyword>
<dbReference type="Pfam" id="PF18603">
    <property type="entry name" value="LAL_C2"/>
    <property type="match status" value="1"/>
</dbReference>
<dbReference type="RefSeq" id="WP_105868019.1">
    <property type="nucleotide sequence ID" value="NZ_PVLV01000095.1"/>
</dbReference>
<dbReference type="AlphaFoldDB" id="A0A2S9PZM6"/>
<dbReference type="Gene3D" id="3.40.50.20">
    <property type="match status" value="1"/>
</dbReference>
<evidence type="ECO:0000256" key="3">
    <source>
        <dbReference type="ARBA" id="ARBA00022840"/>
    </source>
</evidence>
<keyword evidence="2 4" id="KW-0547">Nucleotide-binding</keyword>
<dbReference type="Pfam" id="PF13535">
    <property type="entry name" value="ATP-grasp_4"/>
    <property type="match status" value="1"/>
</dbReference>
<proteinExistence type="predicted"/>
<keyword evidence="3 4" id="KW-0067">ATP-binding</keyword>
<evidence type="ECO:0000256" key="2">
    <source>
        <dbReference type="ARBA" id="ARBA00022741"/>
    </source>
</evidence>
<dbReference type="PANTHER" id="PTHR43585">
    <property type="entry name" value="FUMIPYRROLE BIOSYNTHESIS PROTEIN C"/>
    <property type="match status" value="1"/>
</dbReference>
<evidence type="ECO:0000313" key="6">
    <source>
        <dbReference type="EMBL" id="PRH79876.1"/>
    </source>
</evidence>
<dbReference type="GO" id="GO:0046872">
    <property type="term" value="F:metal ion binding"/>
    <property type="evidence" value="ECO:0007669"/>
    <property type="project" value="InterPro"/>
</dbReference>
<dbReference type="GO" id="GO:0005524">
    <property type="term" value="F:ATP binding"/>
    <property type="evidence" value="ECO:0007669"/>
    <property type="project" value="UniProtKB-UniRule"/>
</dbReference>
<organism evidence="6 7">
    <name type="scientific">Streptomyces solincola</name>
    <dbReference type="NCBI Taxonomy" id="2100817"/>
    <lineage>
        <taxon>Bacteria</taxon>
        <taxon>Bacillati</taxon>
        <taxon>Actinomycetota</taxon>
        <taxon>Actinomycetes</taxon>
        <taxon>Kitasatosporales</taxon>
        <taxon>Streptomycetaceae</taxon>
        <taxon>Streptomyces</taxon>
    </lineage>
</organism>
<comment type="caution">
    <text evidence="6">The sequence shown here is derived from an EMBL/GenBank/DDBJ whole genome shotgun (WGS) entry which is preliminary data.</text>
</comment>
<dbReference type="InterPro" id="IPR040570">
    <property type="entry name" value="LAL_C2"/>
</dbReference>
<dbReference type="OrthoDB" id="6964321at2"/>
<keyword evidence="1" id="KW-0436">Ligase</keyword>
<protein>
    <submittedName>
        <fullName evidence="6">Carboxylase</fullName>
    </submittedName>
</protein>
<dbReference type="EMBL" id="PVLV01000095">
    <property type="protein sequence ID" value="PRH79876.1"/>
    <property type="molecule type" value="Genomic_DNA"/>
</dbReference>
<reference evidence="6 7" key="1">
    <citation type="submission" date="2018-03" db="EMBL/GenBank/DDBJ databases">
        <title>Novel Streptomyces sp. from soil.</title>
        <authorList>
            <person name="Tan G.Y.A."/>
            <person name="Lee Z.Y."/>
        </authorList>
    </citation>
    <scope>NUCLEOTIDE SEQUENCE [LARGE SCALE GENOMIC DNA]</scope>
    <source>
        <strain evidence="6 7">ST5x</strain>
    </source>
</reference>
<dbReference type="InterPro" id="IPR052032">
    <property type="entry name" value="ATP-dep_AA_Ligase"/>
</dbReference>
<dbReference type="Proteomes" id="UP000239322">
    <property type="component" value="Unassembled WGS sequence"/>
</dbReference>
<dbReference type="InterPro" id="IPR041472">
    <property type="entry name" value="BL00235/CARNS1_N"/>
</dbReference>